<dbReference type="STRING" id="464029.SAMN02982989_0861"/>
<dbReference type="Gene3D" id="3.40.50.2000">
    <property type="entry name" value="Glycogen Phosphorylase B"/>
    <property type="match status" value="2"/>
</dbReference>
<evidence type="ECO:0000259" key="2">
    <source>
        <dbReference type="Pfam" id="PF13579"/>
    </source>
</evidence>
<protein>
    <submittedName>
        <fullName evidence="3">Glycosyltransferase involved in cell wall bisynthesis</fullName>
    </submittedName>
</protein>
<dbReference type="Proteomes" id="UP000192903">
    <property type="component" value="Unassembled WGS sequence"/>
</dbReference>
<dbReference type="PANTHER" id="PTHR12526:SF637">
    <property type="entry name" value="GLYCOSYLTRANSFERASE EPSF-RELATED"/>
    <property type="match status" value="1"/>
</dbReference>
<dbReference type="Pfam" id="PF00534">
    <property type="entry name" value="Glycos_transf_1"/>
    <property type="match status" value="1"/>
</dbReference>
<evidence type="ECO:0000313" key="3">
    <source>
        <dbReference type="EMBL" id="SMF58919.1"/>
    </source>
</evidence>
<keyword evidence="3" id="KW-0808">Transferase</keyword>
<dbReference type="InterPro" id="IPR028098">
    <property type="entry name" value="Glyco_trans_4-like_N"/>
</dbReference>
<accession>A0A1X7FUA1</accession>
<dbReference type="Pfam" id="PF13579">
    <property type="entry name" value="Glyco_trans_4_4"/>
    <property type="match status" value="1"/>
</dbReference>
<dbReference type="OrthoDB" id="9781738at2"/>
<dbReference type="AlphaFoldDB" id="A0A1X7FUA1"/>
<dbReference type="CDD" id="cd03811">
    <property type="entry name" value="GT4_GT28_WabH-like"/>
    <property type="match status" value="1"/>
</dbReference>
<name>A0A1X7FUA1_9HYPH</name>
<dbReference type="GO" id="GO:0016757">
    <property type="term" value="F:glycosyltransferase activity"/>
    <property type="evidence" value="ECO:0007669"/>
    <property type="project" value="InterPro"/>
</dbReference>
<gene>
    <name evidence="3" type="ORF">SAMN02982989_0861</name>
</gene>
<dbReference type="SUPFAM" id="SSF53756">
    <property type="entry name" value="UDP-Glycosyltransferase/glycogen phosphorylase"/>
    <property type="match status" value="1"/>
</dbReference>
<proteinExistence type="predicted"/>
<dbReference type="EMBL" id="FXAF01000008">
    <property type="protein sequence ID" value="SMF58919.1"/>
    <property type="molecule type" value="Genomic_DNA"/>
</dbReference>
<sequence>MRKRIVFHVPSLRGGGAERVFVLMANEMAARGHAVTLFVWNAEGPNAELISPKVKLVTLGLAIHGEGFGKPATLKGLARSATFLRRERPDVVFSAPEFANLLTALALLIGGCRAAFFPSYHAAASLESNGLGSRIAPMLTRLVAWRATKAIAVSSGIGRDLSVGGFRDNQVAVIHNPLPPLHRRNTTPQPWQAALAAMGEGPVVVTLGRLVPVKDHRTLLKAFSMLDPARKCRLVIFGDGPLKENLVAYADELGISDRVLFPGYVNDPAVCYAIADLFVLSSTSEGFGNVLIEAMAAGVPVVSTDAPHGPREILADGRFGALVPVGDPMALAGAISQTLAEPRQASDLKMRAADFSIGVIGDRYEDLIGERA</sequence>
<dbReference type="RefSeq" id="WP_085423773.1">
    <property type="nucleotide sequence ID" value="NZ_FXAF01000008.1"/>
</dbReference>
<dbReference type="PANTHER" id="PTHR12526">
    <property type="entry name" value="GLYCOSYLTRANSFERASE"/>
    <property type="match status" value="1"/>
</dbReference>
<feature type="domain" description="Glycosyl transferase family 1" evidence="1">
    <location>
        <begin position="195"/>
        <end position="352"/>
    </location>
</feature>
<evidence type="ECO:0000313" key="4">
    <source>
        <dbReference type="Proteomes" id="UP000192903"/>
    </source>
</evidence>
<feature type="domain" description="Glycosyltransferase subfamily 4-like N-terminal" evidence="2">
    <location>
        <begin position="15"/>
        <end position="176"/>
    </location>
</feature>
<reference evidence="4" key="1">
    <citation type="submission" date="2017-04" db="EMBL/GenBank/DDBJ databases">
        <authorList>
            <person name="Varghese N."/>
            <person name="Submissions S."/>
        </authorList>
    </citation>
    <scope>NUCLEOTIDE SEQUENCE [LARGE SCALE GENOMIC DNA]</scope>
    <source>
        <strain evidence="4">B4P</strain>
    </source>
</reference>
<dbReference type="InterPro" id="IPR001296">
    <property type="entry name" value="Glyco_trans_1"/>
</dbReference>
<evidence type="ECO:0000259" key="1">
    <source>
        <dbReference type="Pfam" id="PF00534"/>
    </source>
</evidence>
<organism evidence="3 4">
    <name type="scientific">Xaviernesmea oryzae</name>
    <dbReference type="NCBI Taxonomy" id="464029"/>
    <lineage>
        <taxon>Bacteria</taxon>
        <taxon>Pseudomonadati</taxon>
        <taxon>Pseudomonadota</taxon>
        <taxon>Alphaproteobacteria</taxon>
        <taxon>Hyphomicrobiales</taxon>
        <taxon>Rhizobiaceae</taxon>
        <taxon>Rhizobium/Agrobacterium group</taxon>
        <taxon>Xaviernesmea</taxon>
    </lineage>
</organism>
<keyword evidence="4" id="KW-1185">Reference proteome</keyword>